<proteinExistence type="inferred from homology"/>
<evidence type="ECO:0000313" key="3">
    <source>
        <dbReference type="EMBL" id="MBZ3880229.1"/>
    </source>
</evidence>
<dbReference type="GO" id="GO:0015031">
    <property type="term" value="P:protein transport"/>
    <property type="evidence" value="ECO:0007669"/>
    <property type="project" value="UniProtKB-KW"/>
</dbReference>
<accession>A0AA41T1S9</accession>
<name>A0AA41T1S9_SCICA</name>
<evidence type="ECO:0000256" key="1">
    <source>
        <dbReference type="ARBA" id="ARBA00009884"/>
    </source>
</evidence>
<keyword evidence="4" id="KW-1185">Reference proteome</keyword>
<comment type="similarity">
    <text evidence="1">Belongs to the STXBP/unc-18/SEC1 family.</text>
</comment>
<sequence>MDHQSMCILSSCCKMSGILTEDITIVEDNNKWQDHIPRLEAIFLLSPTEKSVQALIADFHGTPTFTYKTAHIFFTDTCPEPLFSEPGHSHLAKVMKLLKEIHFAFLPYEAQEYLAIRYHKGAEDTALLAHAVLAKPSRQTHPV</sequence>
<reference evidence="3" key="1">
    <citation type="submission" date="2020-03" db="EMBL/GenBank/DDBJ databases">
        <title>Studies in the Genomics of Life Span.</title>
        <authorList>
            <person name="Glass D."/>
        </authorList>
    </citation>
    <scope>NUCLEOTIDE SEQUENCE</scope>
    <source>
        <strain evidence="3">SUZIE</strain>
        <tissue evidence="3">Muscle</tissue>
    </source>
</reference>
<dbReference type="Gene3D" id="3.40.50.2060">
    <property type="match status" value="1"/>
</dbReference>
<dbReference type="SUPFAM" id="SSF56815">
    <property type="entry name" value="Sec1/munc18-like (SM) proteins"/>
    <property type="match status" value="1"/>
</dbReference>
<gene>
    <name evidence="3" type="ORF">SUZIE_156895</name>
</gene>
<comment type="caution">
    <text evidence="3">The sequence shown here is derived from an EMBL/GenBank/DDBJ whole genome shotgun (WGS) entry which is preliminary data.</text>
</comment>
<keyword evidence="2" id="KW-0653">Protein transport</keyword>
<dbReference type="InterPro" id="IPR036045">
    <property type="entry name" value="Sec1-like_sf"/>
</dbReference>
<dbReference type="AlphaFoldDB" id="A0AA41T1S9"/>
<dbReference type="Pfam" id="PF00995">
    <property type="entry name" value="Sec1"/>
    <property type="match status" value="1"/>
</dbReference>
<keyword evidence="2" id="KW-0813">Transport</keyword>
<dbReference type="EMBL" id="JAATJV010371440">
    <property type="protein sequence ID" value="MBZ3880229.1"/>
    <property type="molecule type" value="Genomic_DNA"/>
</dbReference>
<dbReference type="PANTHER" id="PTHR11679">
    <property type="entry name" value="VESICLE PROTEIN SORTING-ASSOCIATED"/>
    <property type="match status" value="1"/>
</dbReference>
<evidence type="ECO:0000313" key="4">
    <source>
        <dbReference type="Proteomes" id="UP001166674"/>
    </source>
</evidence>
<organism evidence="3 4">
    <name type="scientific">Sciurus carolinensis</name>
    <name type="common">Eastern gray squirrel</name>
    <dbReference type="NCBI Taxonomy" id="30640"/>
    <lineage>
        <taxon>Eukaryota</taxon>
        <taxon>Metazoa</taxon>
        <taxon>Chordata</taxon>
        <taxon>Craniata</taxon>
        <taxon>Vertebrata</taxon>
        <taxon>Euteleostomi</taxon>
        <taxon>Mammalia</taxon>
        <taxon>Eutheria</taxon>
        <taxon>Euarchontoglires</taxon>
        <taxon>Glires</taxon>
        <taxon>Rodentia</taxon>
        <taxon>Sciuromorpha</taxon>
        <taxon>Sciuridae</taxon>
        <taxon>Sciurinae</taxon>
        <taxon>Sciurini</taxon>
        <taxon>Sciurus</taxon>
    </lineage>
</organism>
<protein>
    <submittedName>
        <fullName evidence="3">Syntaxin-binding protein 2</fullName>
    </submittedName>
</protein>
<dbReference type="InterPro" id="IPR043154">
    <property type="entry name" value="Sec-1-like_dom1"/>
</dbReference>
<dbReference type="InterPro" id="IPR001619">
    <property type="entry name" value="Sec1-like"/>
</dbReference>
<evidence type="ECO:0000256" key="2">
    <source>
        <dbReference type="ARBA" id="ARBA00022927"/>
    </source>
</evidence>
<dbReference type="Proteomes" id="UP001166674">
    <property type="component" value="Unassembled WGS sequence"/>
</dbReference>
<dbReference type="GO" id="GO:0016192">
    <property type="term" value="P:vesicle-mediated transport"/>
    <property type="evidence" value="ECO:0007669"/>
    <property type="project" value="InterPro"/>
</dbReference>